<reference evidence="1" key="1">
    <citation type="submission" date="2017-08" db="EMBL/GenBank/DDBJ databases">
        <authorList>
            <consortium name="Urmite Genomes"/>
        </authorList>
    </citation>
    <scope>NUCLEOTIDE SEQUENCE [LARGE SCALE GENOMIC DNA]</scope>
    <source>
        <strain evidence="1">IHUMI-LCC2</strain>
    </source>
</reference>
<dbReference type="EMBL" id="LT906555">
    <property type="protein sequence ID" value="SNW62144.1"/>
    <property type="molecule type" value="Genomic_DNA"/>
</dbReference>
<dbReference type="KEGG" id="vg:35382006"/>
<dbReference type="GeneID" id="35382006"/>
<proteinExistence type="predicted"/>
<gene>
    <name evidence="1" type="ORF">ORPV_240</name>
</gene>
<protein>
    <submittedName>
        <fullName evidence="1">Uncharacterized protein</fullName>
    </submittedName>
</protein>
<accession>A0A2I2L3N6</accession>
<dbReference type="Proteomes" id="UP000236316">
    <property type="component" value="Segment"/>
</dbReference>
<sequence length="85" mass="9963">MDVITEDVFNYILNDHLTPGEKTIFHIINKHFHCKIKEDVNLKSLVYNNNIQTLKELNIKLTPYISGHIIKYASECGNLHIIQWL</sequence>
<evidence type="ECO:0000313" key="2">
    <source>
        <dbReference type="Proteomes" id="UP000236316"/>
    </source>
</evidence>
<organism evidence="1">
    <name type="scientific">Orpheovirus IHUMI-LCC2</name>
    <dbReference type="NCBI Taxonomy" id="2023057"/>
    <lineage>
        <taxon>Viruses</taxon>
        <taxon>Varidnaviria</taxon>
        <taxon>Bamfordvirae</taxon>
        <taxon>Nucleocytoviricota</taxon>
        <taxon>Megaviricetes</taxon>
        <taxon>Pimascovirales</taxon>
        <taxon>Ocovirineae</taxon>
        <taxon>Orpheoviridae</taxon>
        <taxon>Alphaorpheovirus</taxon>
        <taxon>Alphaorpheovirus massiliense</taxon>
    </lineage>
</organism>
<keyword evidence="2" id="KW-1185">Reference proteome</keyword>
<dbReference type="RefSeq" id="YP_009448446.1">
    <property type="nucleotide sequence ID" value="NC_036594.1"/>
</dbReference>
<name>A0A2I2L3N6_9VIRU</name>
<evidence type="ECO:0000313" key="1">
    <source>
        <dbReference type="EMBL" id="SNW62144.1"/>
    </source>
</evidence>